<accession>N2AHW2</accession>
<dbReference type="EMBL" id="AQFT01000068">
    <property type="protein sequence ID" value="EMZ27601.1"/>
    <property type="molecule type" value="Genomic_DNA"/>
</dbReference>
<dbReference type="Gene3D" id="2.60.60.30">
    <property type="entry name" value="sav2460 like domains"/>
    <property type="match status" value="1"/>
</dbReference>
<feature type="domain" description="TerD" evidence="1">
    <location>
        <begin position="1"/>
        <end position="195"/>
    </location>
</feature>
<name>N2AHW2_9FIRM</name>
<organism evidence="2 3">
    <name type="scientific">Eubacterium plexicaudatum ASF492</name>
    <dbReference type="NCBI Taxonomy" id="1235802"/>
    <lineage>
        <taxon>Bacteria</taxon>
        <taxon>Bacillati</taxon>
        <taxon>Bacillota</taxon>
        <taxon>Clostridia</taxon>
        <taxon>Eubacteriales</taxon>
        <taxon>Eubacteriaceae</taxon>
        <taxon>Eubacterium</taxon>
    </lineage>
</organism>
<sequence length="196" mass="21547">MSVSLQKGQKVSLSKEHAGLSKMMVGLGWDEAQKAKGGFFAPKPKPIDCDASALLLKSGKLCDKSDIIYFGNLGHKTGAIQHMGDNLTGAGDGDDEQILVDLGKIPAEYDRIVIVVNIYQAVQRKQHFGMIQNAFIRLIDQRNNGEMCRYNLTEDYSGMTAMIFGEVYRHNGEWKFSAVGQGTTDPGLGELANRYI</sequence>
<dbReference type="HOGENOM" id="CLU_055120_2_0_9"/>
<dbReference type="CDD" id="cd06974">
    <property type="entry name" value="TerD_like"/>
    <property type="match status" value="1"/>
</dbReference>
<dbReference type="InterPro" id="IPR051324">
    <property type="entry name" value="Stress/Tellurium_Resist"/>
</dbReference>
<dbReference type="PANTHER" id="PTHR32097:SF15">
    <property type="entry name" value="STRESS RESPONSE PROTEIN SCP2"/>
    <property type="match status" value="1"/>
</dbReference>
<dbReference type="AlphaFoldDB" id="N2AHW2"/>
<reference evidence="2 3" key="1">
    <citation type="journal article" date="2014" name="Genome Announc.">
        <title>Draft genome sequences of the altered schaedler flora, a defined bacterial community from gnotobiotic mice.</title>
        <authorList>
            <person name="Wannemuehler M.J."/>
            <person name="Overstreet A.M."/>
            <person name="Ward D.V."/>
            <person name="Phillips G.J."/>
        </authorList>
    </citation>
    <scope>NUCLEOTIDE SEQUENCE [LARGE SCALE GENOMIC DNA]</scope>
    <source>
        <strain evidence="2 3">ASF492</strain>
    </source>
</reference>
<dbReference type="Proteomes" id="UP000012589">
    <property type="component" value="Unassembled WGS sequence"/>
</dbReference>
<dbReference type="PANTHER" id="PTHR32097">
    <property type="entry name" value="CAMP-BINDING PROTEIN 1-RELATED"/>
    <property type="match status" value="1"/>
</dbReference>
<dbReference type="Pfam" id="PF02342">
    <property type="entry name" value="TerD"/>
    <property type="match status" value="1"/>
</dbReference>
<dbReference type="eggNOG" id="COG2310">
    <property type="taxonomic scope" value="Bacteria"/>
</dbReference>
<dbReference type="OrthoDB" id="4123258at2"/>
<comment type="caution">
    <text evidence="2">The sequence shown here is derived from an EMBL/GenBank/DDBJ whole genome shotgun (WGS) entry which is preliminary data.</text>
</comment>
<evidence type="ECO:0000313" key="2">
    <source>
        <dbReference type="EMBL" id="EMZ27601.1"/>
    </source>
</evidence>
<dbReference type="STRING" id="1235802.C823_02270"/>
<protein>
    <recommendedName>
        <fullName evidence="1">TerD domain-containing protein</fullName>
    </recommendedName>
</protein>
<proteinExistence type="predicted"/>
<dbReference type="PATRIC" id="fig|1235802.3.peg.2408"/>
<evidence type="ECO:0000313" key="3">
    <source>
        <dbReference type="Proteomes" id="UP000012589"/>
    </source>
</evidence>
<evidence type="ECO:0000259" key="1">
    <source>
        <dbReference type="Pfam" id="PF02342"/>
    </source>
</evidence>
<dbReference type="InterPro" id="IPR003325">
    <property type="entry name" value="TerD"/>
</dbReference>
<gene>
    <name evidence="2" type="ORF">C823_02270</name>
</gene>
<keyword evidence="3" id="KW-1185">Reference proteome</keyword>